<gene>
    <name evidence="1" type="ORF">KZY68_11980</name>
</gene>
<organism evidence="1 2">
    <name type="scientific">Segatella salivae</name>
    <dbReference type="NCBI Taxonomy" id="228604"/>
    <lineage>
        <taxon>Bacteria</taxon>
        <taxon>Pseudomonadati</taxon>
        <taxon>Bacteroidota</taxon>
        <taxon>Bacteroidia</taxon>
        <taxon>Bacteroidales</taxon>
        <taxon>Prevotellaceae</taxon>
        <taxon>Segatella</taxon>
    </lineage>
</organism>
<protein>
    <submittedName>
        <fullName evidence="1">Uncharacterized protein</fullName>
    </submittedName>
</protein>
<dbReference type="Proteomes" id="UP001196873">
    <property type="component" value="Unassembled WGS sequence"/>
</dbReference>
<dbReference type="RefSeq" id="WP_219426040.1">
    <property type="nucleotide sequence ID" value="NZ_JAHXQY010000011.1"/>
</dbReference>
<accession>A0AAW4NTN6</accession>
<reference evidence="1" key="1">
    <citation type="submission" date="2021-07" db="EMBL/GenBank/DDBJ databases">
        <title>Genomic diversity and antimicrobial resistance of Prevotella spp. isolated from chronic lung disease airways.</title>
        <authorList>
            <person name="Webb K.A."/>
            <person name="Olagoke O.S."/>
            <person name="Baird T."/>
            <person name="Neill J."/>
            <person name="Pham A."/>
            <person name="Wells T.J."/>
            <person name="Ramsay K.A."/>
            <person name="Bell S.C."/>
            <person name="Sarovich D.S."/>
            <person name="Price E.P."/>
        </authorList>
    </citation>
    <scope>NUCLEOTIDE SEQUENCE</scope>
    <source>
        <strain evidence="1">SCHI0047.S.3</strain>
    </source>
</reference>
<comment type="caution">
    <text evidence="1">The sequence shown here is derived from an EMBL/GenBank/DDBJ whole genome shotgun (WGS) entry which is preliminary data.</text>
</comment>
<proteinExistence type="predicted"/>
<evidence type="ECO:0000313" key="1">
    <source>
        <dbReference type="EMBL" id="MBW4866701.1"/>
    </source>
</evidence>
<dbReference type="EMBL" id="JAHXRF010000020">
    <property type="protein sequence ID" value="MBW4866701.1"/>
    <property type="molecule type" value="Genomic_DNA"/>
</dbReference>
<name>A0AAW4NTN6_9BACT</name>
<evidence type="ECO:0000313" key="2">
    <source>
        <dbReference type="Proteomes" id="UP001196873"/>
    </source>
</evidence>
<dbReference type="AlphaFoldDB" id="A0AAW4NTN6"/>
<sequence length="84" mass="9642">MNEINKIERNVLDAYFSTRVNNAPPPSQSNLFVADNKTTLEIVEALDSTYPLTQQDVVSYMTEHGFLLEPDESGGLIWKIWRLR</sequence>